<organism evidence="6 7">
    <name type="scientific">Tabrizicola piscis</name>
    <dbReference type="NCBI Taxonomy" id="2494374"/>
    <lineage>
        <taxon>Bacteria</taxon>
        <taxon>Pseudomonadati</taxon>
        <taxon>Pseudomonadota</taxon>
        <taxon>Alphaproteobacteria</taxon>
        <taxon>Rhodobacterales</taxon>
        <taxon>Paracoccaceae</taxon>
        <taxon>Tabrizicola</taxon>
    </lineage>
</organism>
<feature type="domain" description="Gp5/Type VI secretion system Vgr C-terminal trimerisation" evidence="5">
    <location>
        <begin position="466"/>
        <end position="577"/>
    </location>
</feature>
<dbReference type="Gene3D" id="4.10.220.110">
    <property type="match status" value="1"/>
</dbReference>
<evidence type="ECO:0000256" key="3">
    <source>
        <dbReference type="ARBA" id="ARBA00022525"/>
    </source>
</evidence>
<dbReference type="SUPFAM" id="SSF69255">
    <property type="entry name" value="gp5 N-terminal domain-like"/>
    <property type="match status" value="1"/>
</dbReference>
<dbReference type="NCBIfam" id="TIGR01646">
    <property type="entry name" value="vgr_GE"/>
    <property type="match status" value="1"/>
</dbReference>
<dbReference type="KEGG" id="taw:EI545_12615"/>
<comment type="subcellular location">
    <subcellularLocation>
        <location evidence="1">Secreted</location>
    </subcellularLocation>
</comment>
<dbReference type="GO" id="GO:0005576">
    <property type="term" value="C:extracellular region"/>
    <property type="evidence" value="ECO:0007669"/>
    <property type="project" value="UniProtKB-SubCell"/>
</dbReference>
<dbReference type="Pfam" id="PF22178">
    <property type="entry name" value="Gp5_trimer_C"/>
    <property type="match status" value="2"/>
</dbReference>
<keyword evidence="3" id="KW-0964">Secreted</keyword>
<feature type="domain" description="Gp5/Type VI secretion system Vgr protein OB-fold" evidence="4">
    <location>
        <begin position="385"/>
        <end position="449"/>
    </location>
</feature>
<dbReference type="InterPro" id="IPR054030">
    <property type="entry name" value="Gp5_Vgr_C"/>
</dbReference>
<feature type="domain" description="Gp5/Type VI secretion system Vgr C-terminal trimerisation" evidence="5">
    <location>
        <begin position="632"/>
        <end position="700"/>
    </location>
</feature>
<dbReference type="InterPro" id="IPR006531">
    <property type="entry name" value="Gp5/Vgr_OB"/>
</dbReference>
<dbReference type="Gene3D" id="3.55.50.10">
    <property type="entry name" value="Baseplate protein-like domains"/>
    <property type="match status" value="1"/>
</dbReference>
<sequence>MTADRDINISIPAIDAEIFFARMEGADRISTPFAYSLLISCKDMDLKPLAVLGTPAVITVKGDTPRHFHGIVADFALEEIRDDLAFFRMTLRPWLWFLSLDSDNRIFQGKSTPDIVEEVFKAYPDAKFKLALRGKYDKREYCVQYGESDLHFVQRLMEDDGIFYHFTHAEDGHTLMISDTNEALEPASGSEKVPYEPDSRVSFRDGDFITHWVPKAQVRTGKFTATDYDFVKPTFDLTALTSAPVGHKDDKAEVYHYPGRYIELDPGQKITERRLHELQADQHRVTAKGTARQLWSGHSFTLELFPREAENIAYLVIGATYVMWDEELRAGQSRDGSGYEVTMELSPASVPFRPPRITPKPRMAGPQTAMVVGPSGAEIFCDEYSRVKVHFHWDRLDGSDENSSCFVRVSAAWAGAGWGFIQIPRIGHEVIVDFLEGDPDQPIITGRVYNGQNTVPYGLPGNASQSGWKSWSTPSSGGFNELRFEDKAGAEEVYFQAEKDHVELVKNNETRTIGNDWVEDVGHDGTQSIGHNRTESVANDKSVSVGNNRTVSIGVNDDETVGSNRSLTVGSNETISIGANSDETIGANHSQTVAITQTITVGAMRTDTVGAAEIRSVGAEQVNTIGASRVVTVGSDQTHTIGSDDSWTIGSNQSVTIGANQSMTIGGGMTVKVAKDQATEVGGSQATKVGKDALHDIAGAMGIKAGKTVTIEAADAIVLKTGSASISMKKDGTINIEGKDITIKGSGKINVKASGEVIVKGSKILNN</sequence>
<dbReference type="SUPFAM" id="SSF69349">
    <property type="entry name" value="Phage fibre proteins"/>
    <property type="match status" value="2"/>
</dbReference>
<dbReference type="InterPro" id="IPR037026">
    <property type="entry name" value="Vgr_OB-fold_dom_sf"/>
</dbReference>
<keyword evidence="7" id="KW-1185">Reference proteome</keyword>
<dbReference type="NCBIfam" id="TIGR03361">
    <property type="entry name" value="VI_Rhs_Vgr"/>
    <property type="match status" value="1"/>
</dbReference>
<dbReference type="OrthoDB" id="9762420at2"/>
<evidence type="ECO:0000313" key="6">
    <source>
        <dbReference type="EMBL" id="AZL59604.1"/>
    </source>
</evidence>
<dbReference type="Pfam" id="PF05954">
    <property type="entry name" value="Phage_GPD"/>
    <property type="match status" value="1"/>
</dbReference>
<gene>
    <name evidence="6" type="ORF">EI545_12615</name>
</gene>
<reference evidence="6 7" key="1">
    <citation type="submission" date="2018-12" db="EMBL/GenBank/DDBJ databases">
        <title>Complete genome sequencing of Tabrizicola sp. K13M18.</title>
        <authorList>
            <person name="Bae J.-W."/>
        </authorList>
    </citation>
    <scope>NUCLEOTIDE SEQUENCE [LARGE SCALE GENOMIC DNA]</scope>
    <source>
        <strain evidence="6 7">K13M18</strain>
    </source>
</reference>
<evidence type="ECO:0000256" key="1">
    <source>
        <dbReference type="ARBA" id="ARBA00004613"/>
    </source>
</evidence>
<dbReference type="InterPro" id="IPR050708">
    <property type="entry name" value="T6SS_VgrG/RHS"/>
</dbReference>
<dbReference type="RefSeq" id="WP_125325799.1">
    <property type="nucleotide sequence ID" value="NZ_CP034328.1"/>
</dbReference>
<dbReference type="SUPFAM" id="SSF69279">
    <property type="entry name" value="Phage tail proteins"/>
    <property type="match status" value="2"/>
</dbReference>
<dbReference type="EMBL" id="CP034328">
    <property type="protein sequence ID" value="AZL59604.1"/>
    <property type="molecule type" value="Genomic_DNA"/>
</dbReference>
<dbReference type="Gene3D" id="2.40.50.230">
    <property type="entry name" value="Gp5 N-terminal domain"/>
    <property type="match status" value="1"/>
</dbReference>
<dbReference type="PANTHER" id="PTHR32305:SF15">
    <property type="entry name" value="PROTEIN RHSA-RELATED"/>
    <property type="match status" value="1"/>
</dbReference>
<accession>A0A3S8U7M6</accession>
<dbReference type="AlphaFoldDB" id="A0A3S8U7M6"/>
<evidence type="ECO:0000259" key="4">
    <source>
        <dbReference type="Pfam" id="PF04717"/>
    </source>
</evidence>
<proteinExistence type="inferred from homology"/>
<dbReference type="InterPro" id="IPR006533">
    <property type="entry name" value="T6SS_Vgr_RhsGE"/>
</dbReference>
<dbReference type="PANTHER" id="PTHR32305">
    <property type="match status" value="1"/>
</dbReference>
<evidence type="ECO:0000256" key="2">
    <source>
        <dbReference type="ARBA" id="ARBA00005558"/>
    </source>
</evidence>
<comment type="similarity">
    <text evidence="2">Belongs to the VgrG protein family.</text>
</comment>
<dbReference type="Gene3D" id="2.30.110.50">
    <property type="match status" value="1"/>
</dbReference>
<evidence type="ECO:0000259" key="5">
    <source>
        <dbReference type="Pfam" id="PF22178"/>
    </source>
</evidence>
<dbReference type="InterPro" id="IPR017847">
    <property type="entry name" value="T6SS_RhsGE_Vgr_subset"/>
</dbReference>
<dbReference type="Pfam" id="PF04717">
    <property type="entry name" value="Phage_base_V"/>
    <property type="match status" value="1"/>
</dbReference>
<dbReference type="Proteomes" id="UP000282002">
    <property type="component" value="Chromosome"/>
</dbReference>
<evidence type="ECO:0000313" key="7">
    <source>
        <dbReference type="Proteomes" id="UP000282002"/>
    </source>
</evidence>
<name>A0A3S8U7M6_9RHOB</name>
<protein>
    <submittedName>
        <fullName evidence="6">Type VI secretion system tip protein VgrG</fullName>
    </submittedName>
</protein>